<comment type="caution">
    <text evidence="5">The sequence shown here is derived from an EMBL/GenBank/DDBJ whole genome shotgun (WGS) entry which is preliminary data.</text>
</comment>
<dbReference type="Pfam" id="PF01464">
    <property type="entry name" value="SLT"/>
    <property type="match status" value="1"/>
</dbReference>
<organism evidence="5 6">
    <name type="scientific">Sulfuriferula multivorans</name>
    <dbReference type="NCBI Taxonomy" id="1559896"/>
    <lineage>
        <taxon>Bacteria</taxon>
        <taxon>Pseudomonadati</taxon>
        <taxon>Pseudomonadota</taxon>
        <taxon>Betaproteobacteria</taxon>
        <taxon>Nitrosomonadales</taxon>
        <taxon>Sulfuricellaceae</taxon>
        <taxon>Sulfuriferula</taxon>
    </lineage>
</organism>
<dbReference type="EMBL" id="BGOW01000038">
    <property type="protein sequence ID" value="GBL47286.1"/>
    <property type="molecule type" value="Genomic_DNA"/>
</dbReference>
<dbReference type="Pfam" id="PF14718">
    <property type="entry name" value="SLT_L"/>
    <property type="match status" value="1"/>
</dbReference>
<sequence>MQNNFQSLLRLNANFRALMAIAVICLGLLPLPGYANDGTDLLAAREAFRTGKIQLLPGYAERLKGSILLPYVQYWALSARLKDASPDEIRDFMARNTDSVLSDKLRGDWLRLLGKNQDWGTFLTEYPLLVKSDLTLQCYAIRGRIAQGETLALKDGVALWFTGKDLPEACTPLFEQLIADNLISHEDIWQRFRLALESANPSVAKSILAYLPGQQQSDARLVDMVTTAPERLLGKPNLDLDSRVERELAIYAITRLARRDARNAAQRWETLRAEFSVPDQHYVWGQLGLYGARQHLPEALGWFDRAGVDGMNDELLAWKVREALRVGNWDVVQATILQMSDSARAEPAWRYWLARAYKLHNKLYQANALLAPLSRENNFYGLLAEEDLGAALGAQTVNFKVGSDEVAAMGRVPDIARALILYKLDLRTEANNEWIWATRNFDDRRLLAAAELARQNDWYDRAINTADRTQQLHDFDLRFLAPYRDIAHKYAKEYGLDEAWVYGLMRQESRFVSRAKSGVGAAGLMQVMPATARWIANKLGIRHFQADSIHGLDTNMQFGMYYLKTIQQSLDGSLVLATAGYNAGPGRARRWRGEQALEGAIYTESIPFSETRDYVKKVMANAIYYARSFGQPGQSLKARLGSIAGVAIAPLCGGTDENAPACDN</sequence>
<dbReference type="GO" id="GO:0004553">
    <property type="term" value="F:hydrolase activity, hydrolyzing O-glycosyl compounds"/>
    <property type="evidence" value="ECO:0007669"/>
    <property type="project" value="InterPro"/>
</dbReference>
<keyword evidence="2" id="KW-0732">Signal</keyword>
<dbReference type="AlphaFoldDB" id="A0A401JH31"/>
<dbReference type="InterPro" id="IPR023346">
    <property type="entry name" value="Lysozyme-like_dom_sf"/>
</dbReference>
<dbReference type="PANTHER" id="PTHR37423:SF5">
    <property type="entry name" value="SOLUBLE LYTIC MUREIN TRANSGLYCOSYLASE"/>
    <property type="match status" value="1"/>
</dbReference>
<dbReference type="Proteomes" id="UP000286806">
    <property type="component" value="Unassembled WGS sequence"/>
</dbReference>
<dbReference type="Gene3D" id="1.25.20.10">
    <property type="entry name" value="Bacterial muramidases"/>
    <property type="match status" value="1"/>
</dbReference>
<keyword evidence="6" id="KW-1185">Reference proteome</keyword>
<gene>
    <name evidence="5" type="ORF">SFMTTN_3120</name>
</gene>
<dbReference type="Gene3D" id="1.10.1240.20">
    <property type="entry name" value="Lytic transglycosylase, superhelical linker domain"/>
    <property type="match status" value="1"/>
</dbReference>
<evidence type="ECO:0000256" key="1">
    <source>
        <dbReference type="ARBA" id="ARBA00007734"/>
    </source>
</evidence>
<evidence type="ECO:0000256" key="2">
    <source>
        <dbReference type="ARBA" id="ARBA00022729"/>
    </source>
</evidence>
<dbReference type="SUPFAM" id="SSF48435">
    <property type="entry name" value="Bacterial muramidases"/>
    <property type="match status" value="1"/>
</dbReference>
<dbReference type="OrthoDB" id="92254at2"/>
<dbReference type="CDD" id="cd13401">
    <property type="entry name" value="Slt70-like"/>
    <property type="match status" value="1"/>
</dbReference>
<evidence type="ECO:0000259" key="3">
    <source>
        <dbReference type="Pfam" id="PF01464"/>
    </source>
</evidence>
<dbReference type="RefSeq" id="WP_124706049.1">
    <property type="nucleotide sequence ID" value="NZ_BGOW01000038.1"/>
</dbReference>
<evidence type="ECO:0000259" key="4">
    <source>
        <dbReference type="Pfam" id="PF14718"/>
    </source>
</evidence>
<evidence type="ECO:0000313" key="5">
    <source>
        <dbReference type="EMBL" id="GBL47286.1"/>
    </source>
</evidence>
<name>A0A401JH31_9PROT</name>
<feature type="domain" description="Lytic transglycosylase superhelical linker" evidence="4">
    <location>
        <begin position="412"/>
        <end position="470"/>
    </location>
</feature>
<dbReference type="GO" id="GO:0042597">
    <property type="term" value="C:periplasmic space"/>
    <property type="evidence" value="ECO:0007669"/>
    <property type="project" value="InterPro"/>
</dbReference>
<proteinExistence type="inferred from homology"/>
<protein>
    <submittedName>
        <fullName evidence="5">Soluble lytic murein transglycosylase</fullName>
    </submittedName>
</protein>
<dbReference type="InterPro" id="IPR012289">
    <property type="entry name" value="Lytic_TGlycosylase_superhlx_L"/>
</dbReference>
<dbReference type="InterPro" id="IPR008939">
    <property type="entry name" value="Lytic_TGlycosylase_superhlx_U"/>
</dbReference>
<dbReference type="Gene3D" id="1.10.530.10">
    <property type="match status" value="1"/>
</dbReference>
<dbReference type="InterPro" id="IPR037061">
    <property type="entry name" value="Lytic_TGlycoase_superhlx_L_sf"/>
</dbReference>
<comment type="similarity">
    <text evidence="1">Belongs to the transglycosylase Slt family.</text>
</comment>
<dbReference type="SUPFAM" id="SSF53955">
    <property type="entry name" value="Lysozyme-like"/>
    <property type="match status" value="1"/>
</dbReference>
<reference evidence="5 6" key="1">
    <citation type="journal article" date="2019" name="Front. Microbiol.">
        <title>Genomes of Neutrophilic Sulfur-Oxidizing Chemolithoautotrophs Representing 9 Proteobacterial Species From 8 Genera.</title>
        <authorList>
            <person name="Watanabe T."/>
            <person name="Kojima H."/>
            <person name="Umezawa K."/>
            <person name="Hori C."/>
            <person name="Takasuka T.E."/>
            <person name="Kato Y."/>
            <person name="Fukui M."/>
        </authorList>
    </citation>
    <scope>NUCLEOTIDE SEQUENCE [LARGE SCALE GENOMIC DNA]</scope>
    <source>
        <strain evidence="5 6">TTN</strain>
    </source>
</reference>
<accession>A0A401JH31</accession>
<dbReference type="InterPro" id="IPR008258">
    <property type="entry name" value="Transglycosylase_SLT_dom_1"/>
</dbReference>
<feature type="domain" description="Transglycosylase SLT" evidence="3">
    <location>
        <begin position="487"/>
        <end position="595"/>
    </location>
</feature>
<dbReference type="PANTHER" id="PTHR37423">
    <property type="entry name" value="SOLUBLE LYTIC MUREIN TRANSGLYCOSYLASE-RELATED"/>
    <property type="match status" value="1"/>
</dbReference>
<evidence type="ECO:0000313" key="6">
    <source>
        <dbReference type="Proteomes" id="UP000286806"/>
    </source>
</evidence>